<accession>A0ABN9VHL2</accession>
<feature type="signal peptide" evidence="1">
    <location>
        <begin position="1"/>
        <end position="20"/>
    </location>
</feature>
<evidence type="ECO:0000313" key="3">
    <source>
        <dbReference type="Proteomes" id="UP001189429"/>
    </source>
</evidence>
<sequence>MTWRLTALIVTLCPGIVSRALELRKVDFRRRGLPTKAAEESQDSNGSLIALTSRESACGRRGRRSRRVAWGECSICNLAPFDRPTLYAKERADGCGARLQEIISWAGVAARSGLNFGGVVTNGICQESHGADIFRAVSAVLGLQSPTDLFIEFPPEFDREYKGVNDFHKKFANGDKKLREYVPTGDVLVRDNCLACELDNRNLSEFLSPKLLFFLRYESKLGGLYKNMTIQGRREHRPVVAVHVRRGDVRPGTPFSLFTNEHDFQRLSPDDWYFEVVARILKVLPNADVHVFSSTENKYNSSDFDGFRQRNMTVHLDGDILDAWAVMAHANVLVMAKSAFSHVPAYLNTNCILFQPWWHKPLPGWIIARDANGTASDDSSRGEPFFDISELRNCLGRADRLSQT</sequence>
<evidence type="ECO:0000256" key="1">
    <source>
        <dbReference type="SAM" id="SignalP"/>
    </source>
</evidence>
<evidence type="ECO:0008006" key="4">
    <source>
        <dbReference type="Google" id="ProtNLM"/>
    </source>
</evidence>
<comment type="caution">
    <text evidence="2">The sequence shown here is derived from an EMBL/GenBank/DDBJ whole genome shotgun (WGS) entry which is preliminary data.</text>
</comment>
<reference evidence="2" key="1">
    <citation type="submission" date="2023-10" db="EMBL/GenBank/DDBJ databases">
        <authorList>
            <person name="Chen Y."/>
            <person name="Shah S."/>
            <person name="Dougan E. K."/>
            <person name="Thang M."/>
            <person name="Chan C."/>
        </authorList>
    </citation>
    <scope>NUCLEOTIDE SEQUENCE [LARGE SCALE GENOMIC DNA]</scope>
</reference>
<organism evidence="2 3">
    <name type="scientific">Prorocentrum cordatum</name>
    <dbReference type="NCBI Taxonomy" id="2364126"/>
    <lineage>
        <taxon>Eukaryota</taxon>
        <taxon>Sar</taxon>
        <taxon>Alveolata</taxon>
        <taxon>Dinophyceae</taxon>
        <taxon>Prorocentrales</taxon>
        <taxon>Prorocentraceae</taxon>
        <taxon>Prorocentrum</taxon>
    </lineage>
</organism>
<name>A0ABN9VHL2_9DINO</name>
<keyword evidence="1" id="KW-0732">Signal</keyword>
<feature type="chain" id="PRO_5047435098" description="Peptide-O-fucosyltransferase 1" evidence="1">
    <location>
        <begin position="21"/>
        <end position="404"/>
    </location>
</feature>
<protein>
    <recommendedName>
        <fullName evidence="4">Peptide-O-fucosyltransferase 1</fullName>
    </recommendedName>
</protein>
<keyword evidence="3" id="KW-1185">Reference proteome</keyword>
<gene>
    <name evidence="2" type="ORF">PCOR1329_LOCUS58066</name>
</gene>
<dbReference type="EMBL" id="CAUYUJ010017188">
    <property type="protein sequence ID" value="CAK0872681.1"/>
    <property type="molecule type" value="Genomic_DNA"/>
</dbReference>
<proteinExistence type="predicted"/>
<dbReference type="Proteomes" id="UP001189429">
    <property type="component" value="Unassembled WGS sequence"/>
</dbReference>
<evidence type="ECO:0000313" key="2">
    <source>
        <dbReference type="EMBL" id="CAK0872681.1"/>
    </source>
</evidence>